<name>A0A0F7ZXG2_9HYPO</name>
<dbReference type="Pfam" id="PF05699">
    <property type="entry name" value="Dimer_Tnp_hAT"/>
    <property type="match status" value="1"/>
</dbReference>
<dbReference type="InterPro" id="IPR052035">
    <property type="entry name" value="ZnF_BED_domain_contain"/>
</dbReference>
<sequence length="878" mass="100334">MASRPSVDSSDSDFETAGIAPEPVTCLTPSPTPLPPSSSTEVATLSARDEQYEHTLWSHFPGWVFSEGARETRCWAWQFGYDIQKNGDRRWVCRACIRKDAPRPRDFEVDGIHNAYNHLFNDHGIGAPPGKTQGTAEKKTITKRGRLVGQKTLAESMKLDLHDPREQAIANCFIKRFDKEHFRRLLVNWIVAKNHSFSIAEETELQAIFEYLNPSVSGRKANMTHTTVREKVIVAFEQRRQKVIEVLRKAPGLIHISFDGWRSGNRHALYGICCFFRGEDNKPCKITIGVPEVCARHTGPNIAGEILDVIESYQIQDKIGYFTLDNAPNNDTALEIIGGELGFVGKARRGRCFGHILNLSAKAILFGHDADAFERRLSGAEPLTEAEHLLWRKKGPAGKLHNLVVTIHRSDLLTNMLRGIQKEAFTKPSDPKVKTRKPLDVVLDNDTRWLSQLYMIRRALLLRDYVEQLIAHHRIEFEQQNKCRRGGLRKSTRLPFICQPENQLSDKDWEVIEILAQILTYYEATVKMLEGDGQIRKRRHEWVGSYGNVWDVVQGFEFLMRQLEHYKDVAENFPDPEHFRININLGWQKLNDYKTLSDTPIYYTSLALHPAYRWKWFERNWADRPDWIDEAQRIVHDVWRSDYREVTLAGEGPSTAEPALKRRRISGNPFQDFLERNRYAAPAADQDGLAPGQDEYLHWITHCETGDGSVDDPIAYWHEKRFKYPNLSRMGMALDFLTIQPMSAECERLFSAAGRMVTPLRNRLEAQIIGMCQVLRSWLQAGIVQDLDPFFIPVDEEKTNIELAQMSDQQLEEWATKWLTQVASAQEEAEVSWGWSHLGMDKIMRVVRHGPLASTGLSAAESSNGLLAAGIVVARSQV</sequence>
<dbReference type="OrthoDB" id="5088237at2759"/>
<evidence type="ECO:0000313" key="8">
    <source>
        <dbReference type="EMBL" id="KJZ70667.1"/>
    </source>
</evidence>
<evidence type="ECO:0000313" key="9">
    <source>
        <dbReference type="Proteomes" id="UP000054481"/>
    </source>
</evidence>
<feature type="region of interest" description="Disordered" evidence="6">
    <location>
        <begin position="1"/>
        <end position="40"/>
    </location>
</feature>
<evidence type="ECO:0000256" key="5">
    <source>
        <dbReference type="ARBA" id="ARBA00023242"/>
    </source>
</evidence>
<dbReference type="PANTHER" id="PTHR46481:SF10">
    <property type="entry name" value="ZINC FINGER BED DOMAIN-CONTAINING PROTEIN 39"/>
    <property type="match status" value="1"/>
</dbReference>
<keyword evidence="2" id="KW-0479">Metal-binding</keyword>
<dbReference type="InterPro" id="IPR008906">
    <property type="entry name" value="HATC_C_dom"/>
</dbReference>
<organism evidence="8 9">
    <name type="scientific">Hirsutella minnesotensis 3608</name>
    <dbReference type="NCBI Taxonomy" id="1043627"/>
    <lineage>
        <taxon>Eukaryota</taxon>
        <taxon>Fungi</taxon>
        <taxon>Dikarya</taxon>
        <taxon>Ascomycota</taxon>
        <taxon>Pezizomycotina</taxon>
        <taxon>Sordariomycetes</taxon>
        <taxon>Hypocreomycetidae</taxon>
        <taxon>Hypocreales</taxon>
        <taxon>Ophiocordycipitaceae</taxon>
        <taxon>Hirsutella</taxon>
    </lineage>
</organism>
<evidence type="ECO:0000256" key="3">
    <source>
        <dbReference type="ARBA" id="ARBA00022771"/>
    </source>
</evidence>
<keyword evidence="3" id="KW-0863">Zinc-finger</keyword>
<accession>A0A0F7ZXG2</accession>
<evidence type="ECO:0000256" key="4">
    <source>
        <dbReference type="ARBA" id="ARBA00022833"/>
    </source>
</evidence>
<reference evidence="8 9" key="1">
    <citation type="journal article" date="2014" name="Genome Biol. Evol.">
        <title>Comparative genomics and transcriptomics analyses reveal divergent lifestyle features of nematode endoparasitic fungus Hirsutella minnesotensis.</title>
        <authorList>
            <person name="Lai Y."/>
            <person name="Liu K."/>
            <person name="Zhang X."/>
            <person name="Zhang X."/>
            <person name="Li K."/>
            <person name="Wang N."/>
            <person name="Shu C."/>
            <person name="Wu Y."/>
            <person name="Wang C."/>
            <person name="Bushley K.E."/>
            <person name="Xiang M."/>
            <person name="Liu X."/>
        </authorList>
    </citation>
    <scope>NUCLEOTIDE SEQUENCE [LARGE SCALE GENOMIC DNA]</scope>
    <source>
        <strain evidence="8 9">3608</strain>
    </source>
</reference>
<feature type="domain" description="HAT C-terminal dimerisation" evidence="7">
    <location>
        <begin position="712"/>
        <end position="779"/>
    </location>
</feature>
<gene>
    <name evidence="8" type="ORF">HIM_09940</name>
</gene>
<keyword evidence="9" id="KW-1185">Reference proteome</keyword>
<evidence type="ECO:0000259" key="7">
    <source>
        <dbReference type="Pfam" id="PF05699"/>
    </source>
</evidence>
<evidence type="ECO:0000256" key="1">
    <source>
        <dbReference type="ARBA" id="ARBA00004123"/>
    </source>
</evidence>
<dbReference type="GO" id="GO:0005634">
    <property type="term" value="C:nucleus"/>
    <property type="evidence" value="ECO:0007669"/>
    <property type="project" value="UniProtKB-SubCell"/>
</dbReference>
<comment type="subcellular location">
    <subcellularLocation>
        <location evidence="1">Nucleus</location>
    </subcellularLocation>
</comment>
<dbReference type="SUPFAM" id="SSF53098">
    <property type="entry name" value="Ribonuclease H-like"/>
    <property type="match status" value="1"/>
</dbReference>
<proteinExistence type="predicted"/>
<dbReference type="Proteomes" id="UP000054481">
    <property type="component" value="Unassembled WGS sequence"/>
</dbReference>
<evidence type="ECO:0000256" key="6">
    <source>
        <dbReference type="SAM" id="MobiDB-lite"/>
    </source>
</evidence>
<dbReference type="GO" id="GO:0046983">
    <property type="term" value="F:protein dimerization activity"/>
    <property type="evidence" value="ECO:0007669"/>
    <property type="project" value="InterPro"/>
</dbReference>
<keyword evidence="4" id="KW-0862">Zinc</keyword>
<keyword evidence="5" id="KW-0539">Nucleus</keyword>
<dbReference type="EMBL" id="KQ030613">
    <property type="protein sequence ID" value="KJZ70667.1"/>
    <property type="molecule type" value="Genomic_DNA"/>
</dbReference>
<dbReference type="GO" id="GO:0008270">
    <property type="term" value="F:zinc ion binding"/>
    <property type="evidence" value="ECO:0007669"/>
    <property type="project" value="UniProtKB-KW"/>
</dbReference>
<dbReference type="InterPro" id="IPR012337">
    <property type="entry name" value="RNaseH-like_sf"/>
</dbReference>
<dbReference type="PANTHER" id="PTHR46481">
    <property type="entry name" value="ZINC FINGER BED DOMAIN-CONTAINING PROTEIN 4"/>
    <property type="match status" value="1"/>
</dbReference>
<protein>
    <recommendedName>
        <fullName evidence="7">HAT C-terminal dimerisation domain-containing protein</fullName>
    </recommendedName>
</protein>
<evidence type="ECO:0000256" key="2">
    <source>
        <dbReference type="ARBA" id="ARBA00022723"/>
    </source>
</evidence>
<dbReference type="AlphaFoldDB" id="A0A0F7ZXG2"/>